<dbReference type="EMBL" id="HG322950">
    <property type="protein sequence ID" value="CDF84358.1"/>
    <property type="molecule type" value="Genomic_DNA"/>
</dbReference>
<protein>
    <recommendedName>
        <fullName evidence="6">DUF2235 domain-containing protein</fullName>
    </recommendedName>
</protein>
<keyword evidence="5" id="KW-1185">Reference proteome</keyword>
<feature type="domain" description="T6SS Phospholipase effector Tle1-like C-terminal" evidence="3">
    <location>
        <begin position="458"/>
        <end position="811"/>
    </location>
</feature>
<reference evidence="4 5" key="1">
    <citation type="submission" date="2013-03" db="EMBL/GenBank/DDBJ databases">
        <authorList>
            <person name="Linke B."/>
        </authorList>
    </citation>
    <scope>NUCLEOTIDE SEQUENCE [LARGE SCALE GENOMIC DNA]</scope>
    <source>
        <strain evidence="4 5">B13</strain>
    </source>
</reference>
<feature type="compositionally biased region" description="Basic and acidic residues" evidence="1">
    <location>
        <begin position="536"/>
        <end position="559"/>
    </location>
</feature>
<dbReference type="STRING" id="1301098.PKB_3011"/>
<dbReference type="InterPro" id="IPR054388">
    <property type="entry name" value="Tle1-like_C"/>
</dbReference>
<evidence type="ECO:0008006" key="6">
    <source>
        <dbReference type="Google" id="ProtNLM"/>
    </source>
</evidence>
<dbReference type="Pfam" id="PF09994">
    <property type="entry name" value="T6SS_Tle1-like_cat"/>
    <property type="match status" value="1"/>
</dbReference>
<accession>A0A024HIS9</accession>
<feature type="compositionally biased region" description="Low complexity" evidence="1">
    <location>
        <begin position="814"/>
        <end position="823"/>
    </location>
</feature>
<dbReference type="HOGENOM" id="CLU_011117_1_0_6"/>
<dbReference type="Pfam" id="PF22137">
    <property type="entry name" value="T6SS_Tle1-like_C"/>
    <property type="match status" value="1"/>
</dbReference>
<dbReference type="eggNOG" id="COG3673">
    <property type="taxonomic scope" value="Bacteria"/>
</dbReference>
<dbReference type="KEGG" id="pkc:PKB_3011"/>
<dbReference type="Proteomes" id="UP000025241">
    <property type="component" value="Chromosome I"/>
</dbReference>
<dbReference type="PANTHER" id="PTHR33840:SF1">
    <property type="entry name" value="TLE1 PHOSPHOLIPASE DOMAIN-CONTAINING PROTEIN"/>
    <property type="match status" value="1"/>
</dbReference>
<dbReference type="InterPro" id="IPR021733">
    <property type="entry name" value="DUF3304"/>
</dbReference>
<evidence type="ECO:0000313" key="5">
    <source>
        <dbReference type="Proteomes" id="UP000025241"/>
    </source>
</evidence>
<dbReference type="PATRIC" id="fig|1301098.3.peg.3039"/>
<evidence type="ECO:0000256" key="1">
    <source>
        <dbReference type="SAM" id="MobiDB-lite"/>
    </source>
</evidence>
<reference evidence="4 5" key="2">
    <citation type="submission" date="2014-05" db="EMBL/GenBank/DDBJ databases">
        <title>Genome sequence of the 3-chlorobenzoate degrading bacterium Pseudomonas knackmussii B13 shows multiple evidence for horizontal gene transfer.</title>
        <authorList>
            <person name="Miyazaki R."/>
            <person name="Bertelli C."/>
            <person name="Falquet L."/>
            <person name="Robinson-Rechavi M."/>
            <person name="Gharib W."/>
            <person name="Roy S."/>
            <person name="Van der Meer J.R."/>
        </authorList>
    </citation>
    <scope>NUCLEOTIDE SEQUENCE [LARGE SCALE GENOMIC DNA]</scope>
    <source>
        <strain evidence="4 5">B13</strain>
    </source>
</reference>
<evidence type="ECO:0000259" key="2">
    <source>
        <dbReference type="Pfam" id="PF09994"/>
    </source>
</evidence>
<gene>
    <name evidence="4" type="ORF">PKB_3011</name>
</gene>
<dbReference type="AlphaFoldDB" id="A0A024HIS9"/>
<proteinExistence type="predicted"/>
<evidence type="ECO:0000259" key="3">
    <source>
        <dbReference type="Pfam" id="PF22137"/>
    </source>
</evidence>
<sequence length="1034" mass="114438">MSEMKFSDLLWYPPQFPSKWRIPRHLAQVQDNLRRQRSWEVGYHDALCQAAQRRVERPCCKTVHISLFFDGTGNNLNNDLFVADPQHPTNIARLFRATIGAGYAGGTASAGSQAQGLTDSLDEGSNQFFKYYMPGVGTPFPEIGDLDFSGLGLATALYGEERINWGLLMIVDALRRMANLPSLDVPTLKESVAAMTTPMAALDMGGTSLRRRVFERLLNAPDLAPRLRIALAQPTPGTSKLLGIKLYVYGFSRGAAAARAFVNWLAQFLHRPDPDQPAEHCLLLGTQKLPLSVEYLGLLDTVASVGVAHIAPVAEGHMSWADGTMELPDEAGYGGWIKRCLHLVASHEQRLCFPLDSIRRTNGHYPSCGVEVLYPGVHSDLGGGYPPGEQGKAYSGDKMDGDSLLLSQIPLNDLYADALAHGAPMKVPEEVLPEALQQYQWRKMPFDLLREFRVSPVLADRFNAWRQVTLGLHADPQPLRDSLANHYEPVRAATSLERALQEQMGWITAWRIDRYAFLSLEGCPFYQEATDSQSDEQVRKLAETRRNDEQREVEKRRLAQLEQEDDPRRPSKPLEPGPKDFDPDMAKTQLHQAALEFGEDYRGTRRTPTGTFEWALDSLPATAVYLLNNDDEQAEYERMKKAGQRLVKELFPPRSGYSCHDNETERGQVDESRNAHLQSGLLRALFDDQVHDSRAWFLHYALKGSREPWTSYFRDRMVYFGEACNKPLSLLSVAGGVVGAATLSASVVYVIRRGSPAERLALAGAAGQYGARDLTRLVSVLDQTTGLALPMRDDAAHLRAPTEAIGTWCASNARPSANNASPRRSGKSPSCGPPMRPRPARCPMCRPDPRPCHPAQGGRRMFPIVRCRTLRPLVGCLAAVLFAATAQAGTIYGVNHTQWAINHFSVDGHSVVDIIGPYQGGGGGGGYAPPAKWRPGLTVRIDWETGNGYSWDFPGYGDRAKYDAWLAKSEAQKRQHTQLVPVPDYTGQKVCGITVHFLPCDQLQVSTSCYPYGAPEYPIKTPLQLPVPKTCPAK</sequence>
<name>A0A024HIS9_PSEKB</name>
<feature type="region of interest" description="Disordered" evidence="1">
    <location>
        <begin position="814"/>
        <end position="848"/>
    </location>
</feature>
<feature type="region of interest" description="Disordered" evidence="1">
    <location>
        <begin position="529"/>
        <end position="584"/>
    </location>
</feature>
<feature type="domain" description="T6SS Phospholipase effector Tle1-like catalytic" evidence="2">
    <location>
        <begin position="290"/>
        <end position="397"/>
    </location>
</feature>
<dbReference type="Pfam" id="PF11745">
    <property type="entry name" value="DUF3304"/>
    <property type="match status" value="1"/>
</dbReference>
<organism evidence="4 5">
    <name type="scientific">Pseudomonas knackmussii (strain DSM 6978 / CCUG 54928 / LMG 23759 / B13)</name>
    <dbReference type="NCBI Taxonomy" id="1301098"/>
    <lineage>
        <taxon>Bacteria</taxon>
        <taxon>Pseudomonadati</taxon>
        <taxon>Pseudomonadota</taxon>
        <taxon>Gammaproteobacteria</taxon>
        <taxon>Pseudomonadales</taxon>
        <taxon>Pseudomonadaceae</taxon>
        <taxon>Pseudomonas</taxon>
    </lineage>
</organism>
<dbReference type="PANTHER" id="PTHR33840">
    <property type="match status" value="1"/>
</dbReference>
<evidence type="ECO:0000313" key="4">
    <source>
        <dbReference type="EMBL" id="CDF84358.1"/>
    </source>
</evidence>
<dbReference type="InterPro" id="IPR018712">
    <property type="entry name" value="Tle1-like_cat"/>
</dbReference>